<gene>
    <name evidence="1" type="ORF">H6G05_24390</name>
</gene>
<accession>A0ABR8CI22</accession>
<protein>
    <submittedName>
        <fullName evidence="1">Uncharacterized protein</fullName>
    </submittedName>
</protein>
<proteinExistence type="predicted"/>
<evidence type="ECO:0000313" key="2">
    <source>
        <dbReference type="Proteomes" id="UP000618445"/>
    </source>
</evidence>
<dbReference type="RefSeq" id="WP_190582494.1">
    <property type="nucleotide sequence ID" value="NZ_CAWPQU010000075.1"/>
</dbReference>
<comment type="caution">
    <text evidence="1">The sequence shown here is derived from an EMBL/GenBank/DDBJ whole genome shotgun (WGS) entry which is preliminary data.</text>
</comment>
<dbReference type="EMBL" id="JACJQY010000077">
    <property type="protein sequence ID" value="MBD2319963.1"/>
    <property type="molecule type" value="Genomic_DNA"/>
</dbReference>
<sequence>MYSFNSTTKLKQYRHSSIFAHQLFSLPIKVSSRIVDRAILAREGDRHE</sequence>
<reference evidence="1 2" key="1">
    <citation type="journal article" date="2020" name="ISME J.">
        <title>Comparative genomics reveals insights into cyanobacterial evolution and habitat adaptation.</title>
        <authorList>
            <person name="Chen M.Y."/>
            <person name="Teng W.K."/>
            <person name="Zhao L."/>
            <person name="Hu C.X."/>
            <person name="Zhou Y.K."/>
            <person name="Han B.P."/>
            <person name="Song L.R."/>
            <person name="Shu W.S."/>
        </authorList>
    </citation>
    <scope>NUCLEOTIDE SEQUENCE [LARGE SCALE GENOMIC DNA]</scope>
    <source>
        <strain evidence="1 2">FACHB-1050</strain>
    </source>
</reference>
<keyword evidence="2" id="KW-1185">Reference proteome</keyword>
<dbReference type="Proteomes" id="UP000618445">
    <property type="component" value="Unassembled WGS sequence"/>
</dbReference>
<organism evidence="1 2">
    <name type="scientific">Phormidium tenue FACHB-1050</name>
    <dbReference type="NCBI Taxonomy" id="2692857"/>
    <lineage>
        <taxon>Bacteria</taxon>
        <taxon>Bacillati</taxon>
        <taxon>Cyanobacteriota</taxon>
        <taxon>Cyanophyceae</taxon>
        <taxon>Oscillatoriophycideae</taxon>
        <taxon>Oscillatoriales</taxon>
        <taxon>Oscillatoriaceae</taxon>
        <taxon>Phormidium</taxon>
    </lineage>
</organism>
<name>A0ABR8CI22_9CYAN</name>
<evidence type="ECO:0000313" key="1">
    <source>
        <dbReference type="EMBL" id="MBD2319963.1"/>
    </source>
</evidence>